<dbReference type="Gramene" id="rna-gnl|WGS:JABURB|Cocit.L0253.1">
    <property type="protein sequence ID" value="cds-KAF7849823.1"/>
    <property type="gene ID" value="gene-BT93_L0253"/>
</dbReference>
<reference evidence="1" key="1">
    <citation type="submission" date="2020-05" db="EMBL/GenBank/DDBJ databases">
        <title>WGS assembly of Corymbia citriodora subspecies variegata.</title>
        <authorList>
            <person name="Barry K."/>
            <person name="Hundley H."/>
            <person name="Shu S."/>
            <person name="Jenkins J."/>
            <person name="Grimwood J."/>
            <person name="Baten A."/>
        </authorList>
    </citation>
    <scope>NUCLEOTIDE SEQUENCE</scope>
    <source>
        <strain evidence="1">CV2-018</strain>
    </source>
</reference>
<comment type="caution">
    <text evidence="1">The sequence shown here is derived from an EMBL/GenBank/DDBJ whole genome shotgun (WGS) entry which is preliminary data.</text>
</comment>
<protein>
    <submittedName>
        <fullName evidence="1">Uncharacterized protein</fullName>
    </submittedName>
</protein>
<dbReference type="OrthoDB" id="10437722at2759"/>
<sequence length="138" mass="15653">MLHQHNHSVKPVVLHGEVKHGLLSGSCLFDRVSIMQRDSSRPSLHGAQVCTHFQELLRDLNITTSCRDVQQAETTGVHFFHEPWHMLQVLSDEIQMAARTNDVQRRVTSSFKSHLLQDLLIAADQVIQLMDIALSSCF</sequence>
<accession>A0A8T0CQF7</accession>
<evidence type="ECO:0000313" key="2">
    <source>
        <dbReference type="Proteomes" id="UP000806378"/>
    </source>
</evidence>
<keyword evidence="2" id="KW-1185">Reference proteome</keyword>
<evidence type="ECO:0000313" key="1">
    <source>
        <dbReference type="EMBL" id="KAF7849823.1"/>
    </source>
</evidence>
<dbReference type="EMBL" id="MU089698">
    <property type="protein sequence ID" value="KAF7849823.1"/>
    <property type="molecule type" value="Genomic_DNA"/>
</dbReference>
<dbReference type="Proteomes" id="UP000806378">
    <property type="component" value="Unassembled WGS sequence"/>
</dbReference>
<proteinExistence type="predicted"/>
<gene>
    <name evidence="1" type="ORF">BT93_L0253</name>
</gene>
<organism evidence="1 2">
    <name type="scientific">Corymbia citriodora subsp. variegata</name>
    <dbReference type="NCBI Taxonomy" id="360336"/>
    <lineage>
        <taxon>Eukaryota</taxon>
        <taxon>Viridiplantae</taxon>
        <taxon>Streptophyta</taxon>
        <taxon>Embryophyta</taxon>
        <taxon>Tracheophyta</taxon>
        <taxon>Spermatophyta</taxon>
        <taxon>Magnoliopsida</taxon>
        <taxon>eudicotyledons</taxon>
        <taxon>Gunneridae</taxon>
        <taxon>Pentapetalae</taxon>
        <taxon>rosids</taxon>
        <taxon>malvids</taxon>
        <taxon>Myrtales</taxon>
        <taxon>Myrtaceae</taxon>
        <taxon>Myrtoideae</taxon>
        <taxon>Eucalypteae</taxon>
        <taxon>Corymbia</taxon>
    </lineage>
</organism>
<name>A0A8T0CQF7_CORYI</name>
<dbReference type="AlphaFoldDB" id="A0A8T0CQF7"/>